<accession>B5Y4Q7</accession>
<dbReference type="AlphaFoldDB" id="B5Y4Q7"/>
<keyword evidence="1" id="KW-0472">Membrane</keyword>
<keyword evidence="1" id="KW-1133">Transmembrane helix</keyword>
<sequence length="255" mass="29022">MMGSTKYDSAVSNPLISGFVSGNPNTKYESSLGPVPLLALASPTVREPVSSEHDEPFNFRDLHRDLEGIEASMIVRAWSACLGIAALLDFSAAMVRRLLSNSVLREERETKNSMEILPRNRTTDKVVEFLQENSFAFGIAFSLMWFVDSFVEAKRRKNEAFRTIDRAHLLGETHNENSKTNFWKLPLVVYYKAISVQLLLLPVGFFVFAYSAMTWLSDPCCEDQIIQIVHRTDKDDVPDEYDSFTKYANTDWLPF</sequence>
<dbReference type="EMBL" id="CP001142">
    <property type="protein sequence ID" value="ACI65806.1"/>
    <property type="molecule type" value="Genomic_DNA"/>
</dbReference>
<dbReference type="GeneID" id="7204352"/>
<dbReference type="Proteomes" id="UP000000759">
    <property type="component" value="Chromosome 3"/>
</dbReference>
<keyword evidence="3" id="KW-1185">Reference proteome</keyword>
<evidence type="ECO:0000313" key="3">
    <source>
        <dbReference type="Proteomes" id="UP000000759"/>
    </source>
</evidence>
<reference evidence="3" key="2">
    <citation type="submission" date="2008-08" db="EMBL/GenBank/DDBJ databases">
        <authorList>
            <consortium name="Diatom Consortium"/>
            <person name="Grigoriev I."/>
            <person name="Grimwood J."/>
            <person name="Kuo A."/>
            <person name="Otillar R.P."/>
            <person name="Salamov A."/>
            <person name="Detter J.C."/>
            <person name="Lindquist E."/>
            <person name="Shapiro H."/>
            <person name="Lucas S."/>
            <person name="Glavina del Rio T."/>
            <person name="Pitluck S."/>
            <person name="Rokhsar D."/>
            <person name="Bowler C."/>
        </authorList>
    </citation>
    <scope>GENOME REANNOTATION</scope>
    <source>
        <strain evidence="3">CCAP 1055/1</strain>
    </source>
</reference>
<dbReference type="OrthoDB" id="10675025at2759"/>
<gene>
    <name evidence="2" type="ORF">PHATR_43906</name>
</gene>
<organism evidence="2 3">
    <name type="scientific">Phaeodactylum tricornutum (strain CCAP 1055/1)</name>
    <dbReference type="NCBI Taxonomy" id="556484"/>
    <lineage>
        <taxon>Eukaryota</taxon>
        <taxon>Sar</taxon>
        <taxon>Stramenopiles</taxon>
        <taxon>Ochrophyta</taxon>
        <taxon>Bacillariophyta</taxon>
        <taxon>Bacillariophyceae</taxon>
        <taxon>Bacillariophycidae</taxon>
        <taxon>Naviculales</taxon>
        <taxon>Phaeodactylaceae</taxon>
        <taxon>Phaeodactylum</taxon>
    </lineage>
</organism>
<proteinExistence type="predicted"/>
<dbReference type="InParanoid" id="B5Y4Q7"/>
<protein>
    <submittedName>
        <fullName evidence="2">Uncharacterized protein</fullName>
    </submittedName>
</protein>
<dbReference type="PaxDb" id="2850-Phatr43906"/>
<evidence type="ECO:0000313" key="2">
    <source>
        <dbReference type="EMBL" id="ACI65806.1"/>
    </source>
</evidence>
<name>B5Y4Q7_PHATC</name>
<dbReference type="KEGG" id="pti:PHATR_43906"/>
<dbReference type="RefSeq" id="XP_002186336.1">
    <property type="nucleotide sequence ID" value="XM_002186300.1"/>
</dbReference>
<keyword evidence="1" id="KW-0812">Transmembrane</keyword>
<feature type="transmembrane region" description="Helical" evidence="1">
    <location>
        <begin position="189"/>
        <end position="213"/>
    </location>
</feature>
<evidence type="ECO:0000256" key="1">
    <source>
        <dbReference type="SAM" id="Phobius"/>
    </source>
</evidence>
<reference evidence="2 3" key="1">
    <citation type="journal article" date="2008" name="Nature">
        <title>The Phaeodactylum genome reveals the evolutionary history of diatom genomes.</title>
        <authorList>
            <person name="Bowler C."/>
            <person name="Allen A.E."/>
            <person name="Badger J.H."/>
            <person name="Grimwood J."/>
            <person name="Jabbari K."/>
            <person name="Kuo A."/>
            <person name="Maheswari U."/>
            <person name="Martens C."/>
            <person name="Maumus F."/>
            <person name="Otillar R.P."/>
            <person name="Rayko E."/>
            <person name="Salamov A."/>
            <person name="Vandepoele K."/>
            <person name="Beszteri B."/>
            <person name="Gruber A."/>
            <person name="Heijde M."/>
            <person name="Katinka M."/>
            <person name="Mock T."/>
            <person name="Valentin K."/>
            <person name="Verret F."/>
            <person name="Berges J.A."/>
            <person name="Brownlee C."/>
            <person name="Cadoret J.P."/>
            <person name="Chiovitti A."/>
            <person name="Choi C.J."/>
            <person name="Coesel S."/>
            <person name="De Martino A."/>
            <person name="Detter J.C."/>
            <person name="Durkin C."/>
            <person name="Falciatore A."/>
            <person name="Fournet J."/>
            <person name="Haruta M."/>
            <person name="Huysman M.J."/>
            <person name="Jenkins B.D."/>
            <person name="Jiroutova K."/>
            <person name="Jorgensen R.E."/>
            <person name="Joubert Y."/>
            <person name="Kaplan A."/>
            <person name="Kroger N."/>
            <person name="Kroth P.G."/>
            <person name="La Roche J."/>
            <person name="Lindquist E."/>
            <person name="Lommer M."/>
            <person name="Martin-Jezequel V."/>
            <person name="Lopez P.J."/>
            <person name="Lucas S."/>
            <person name="Mangogna M."/>
            <person name="McGinnis K."/>
            <person name="Medlin L.K."/>
            <person name="Montsant A."/>
            <person name="Oudot-Le Secq M.P."/>
            <person name="Napoli C."/>
            <person name="Obornik M."/>
            <person name="Parker M.S."/>
            <person name="Petit J.L."/>
            <person name="Porcel B.M."/>
            <person name="Poulsen N."/>
            <person name="Robison M."/>
            <person name="Rychlewski L."/>
            <person name="Rynearson T.A."/>
            <person name="Schmutz J."/>
            <person name="Shapiro H."/>
            <person name="Siaut M."/>
            <person name="Stanley M."/>
            <person name="Sussman M.R."/>
            <person name="Taylor A.R."/>
            <person name="Vardi A."/>
            <person name="von Dassow P."/>
            <person name="Vyverman W."/>
            <person name="Willis A."/>
            <person name="Wyrwicz L.S."/>
            <person name="Rokhsar D.S."/>
            <person name="Weissenbach J."/>
            <person name="Armbrust E.V."/>
            <person name="Green B.R."/>
            <person name="Van de Peer Y."/>
            <person name="Grigoriev I.V."/>
        </authorList>
    </citation>
    <scope>NUCLEOTIDE SEQUENCE [LARGE SCALE GENOMIC DNA]</scope>
    <source>
        <strain evidence="2 3">CCAP 1055/1</strain>
    </source>
</reference>